<dbReference type="Gene3D" id="3.80.10.10">
    <property type="entry name" value="Ribonuclease Inhibitor"/>
    <property type="match status" value="2"/>
</dbReference>
<keyword evidence="18" id="KW-1185">Reference proteome</keyword>
<evidence type="ECO:0000256" key="10">
    <source>
        <dbReference type="ARBA" id="ARBA00022737"/>
    </source>
</evidence>
<dbReference type="InterPro" id="IPR036770">
    <property type="entry name" value="Ankyrin_rpt-contain_sf"/>
</dbReference>
<keyword evidence="14" id="KW-0040">ANK repeat</keyword>
<feature type="repeat" description="ANK" evidence="14">
    <location>
        <begin position="549"/>
        <end position="581"/>
    </location>
</feature>
<evidence type="ECO:0000256" key="9">
    <source>
        <dbReference type="ARBA" id="ARBA00022699"/>
    </source>
</evidence>
<name>A0AAV2AFE7_9ARAC</name>
<dbReference type="GO" id="GO:0044231">
    <property type="term" value="C:host cell presynaptic membrane"/>
    <property type="evidence" value="ECO:0007669"/>
    <property type="project" value="UniProtKB-KW"/>
</dbReference>
<feature type="region of interest" description="Disordered" evidence="16">
    <location>
        <begin position="689"/>
        <end position="732"/>
    </location>
</feature>
<evidence type="ECO:0000256" key="11">
    <source>
        <dbReference type="ARBA" id="ARBA00023028"/>
    </source>
</evidence>
<evidence type="ECO:0000256" key="2">
    <source>
        <dbReference type="ARBA" id="ARBA00004175"/>
    </source>
</evidence>
<evidence type="ECO:0000256" key="15">
    <source>
        <dbReference type="PROSITE-ProRule" id="PRU00339"/>
    </source>
</evidence>
<evidence type="ECO:0000256" key="7">
    <source>
        <dbReference type="ARBA" id="ARBA00022614"/>
    </source>
</evidence>
<dbReference type="PROSITE" id="PS50088">
    <property type="entry name" value="ANK_REPEAT"/>
    <property type="match status" value="3"/>
</dbReference>
<proteinExistence type="predicted"/>
<dbReference type="GO" id="GO:0005576">
    <property type="term" value="C:extracellular region"/>
    <property type="evidence" value="ECO:0007669"/>
    <property type="project" value="UniProtKB-SubCell"/>
</dbReference>
<keyword evidence="11" id="KW-0638">Presynaptic neurotoxin</keyword>
<gene>
    <name evidence="17" type="ORF">LARSCL_LOCUS12245</name>
</gene>
<evidence type="ECO:0000256" key="16">
    <source>
        <dbReference type="SAM" id="MobiDB-lite"/>
    </source>
</evidence>
<dbReference type="InterPro" id="IPR002110">
    <property type="entry name" value="Ankyrin_rpt"/>
</dbReference>
<dbReference type="Gene3D" id="1.25.40.20">
    <property type="entry name" value="Ankyrin repeat-containing domain"/>
    <property type="match status" value="1"/>
</dbReference>
<evidence type="ECO:0000256" key="12">
    <source>
        <dbReference type="ARBA" id="ARBA00023242"/>
    </source>
</evidence>
<organism evidence="17 18">
    <name type="scientific">Larinioides sclopetarius</name>
    <dbReference type="NCBI Taxonomy" id="280406"/>
    <lineage>
        <taxon>Eukaryota</taxon>
        <taxon>Metazoa</taxon>
        <taxon>Ecdysozoa</taxon>
        <taxon>Arthropoda</taxon>
        <taxon>Chelicerata</taxon>
        <taxon>Arachnida</taxon>
        <taxon>Araneae</taxon>
        <taxon>Araneomorphae</taxon>
        <taxon>Entelegynae</taxon>
        <taxon>Araneoidea</taxon>
        <taxon>Araneidae</taxon>
        <taxon>Larinioides</taxon>
    </lineage>
</organism>
<evidence type="ECO:0000256" key="3">
    <source>
        <dbReference type="ARBA" id="ARBA00004613"/>
    </source>
</evidence>
<keyword evidence="10" id="KW-0677">Repeat</keyword>
<dbReference type="InterPro" id="IPR011990">
    <property type="entry name" value="TPR-like_helical_dom_sf"/>
</dbReference>
<dbReference type="PROSITE" id="PS50297">
    <property type="entry name" value="ANK_REP_REGION"/>
    <property type="match status" value="3"/>
</dbReference>
<dbReference type="GO" id="GO:0044218">
    <property type="term" value="C:other organism cell membrane"/>
    <property type="evidence" value="ECO:0007669"/>
    <property type="project" value="UniProtKB-KW"/>
</dbReference>
<comment type="caution">
    <text evidence="17">The sequence shown here is derived from an EMBL/GenBank/DDBJ whole genome shotgun (WGS) entry which is preliminary data.</text>
</comment>
<dbReference type="Gene3D" id="1.25.40.10">
    <property type="entry name" value="Tetratricopeptide repeat domain"/>
    <property type="match status" value="2"/>
</dbReference>
<reference evidence="17 18" key="1">
    <citation type="submission" date="2024-04" db="EMBL/GenBank/DDBJ databases">
        <authorList>
            <person name="Rising A."/>
            <person name="Reimegard J."/>
            <person name="Sonavane S."/>
            <person name="Akerstrom W."/>
            <person name="Nylinder S."/>
            <person name="Hedman E."/>
            <person name="Kallberg Y."/>
        </authorList>
    </citation>
    <scope>NUCLEOTIDE SEQUENCE [LARGE SCALE GENOMIC DNA]</scope>
</reference>
<keyword evidence="5" id="KW-0964">Secreted</keyword>
<keyword evidence="4" id="KW-0268">Exocytosis</keyword>
<dbReference type="SMART" id="SM00248">
    <property type="entry name" value="ANK"/>
    <property type="match status" value="3"/>
</dbReference>
<evidence type="ECO:0008006" key="19">
    <source>
        <dbReference type="Google" id="ProtNLM"/>
    </source>
</evidence>
<evidence type="ECO:0000256" key="8">
    <source>
        <dbReference type="ARBA" id="ARBA00022656"/>
    </source>
</evidence>
<dbReference type="Pfam" id="PF12796">
    <property type="entry name" value="Ank_2"/>
    <property type="match status" value="1"/>
</dbReference>
<keyword evidence="6" id="KW-0472">Membrane</keyword>
<evidence type="ECO:0000256" key="5">
    <source>
        <dbReference type="ARBA" id="ARBA00022525"/>
    </source>
</evidence>
<dbReference type="GO" id="GO:0031297">
    <property type="term" value="P:replication fork processing"/>
    <property type="evidence" value="ECO:0007669"/>
    <property type="project" value="TreeGrafter"/>
</dbReference>
<feature type="repeat" description="ANK" evidence="14">
    <location>
        <begin position="585"/>
        <end position="617"/>
    </location>
</feature>
<dbReference type="SMART" id="SM00368">
    <property type="entry name" value="LRR_RI"/>
    <property type="match status" value="3"/>
</dbReference>
<keyword evidence="7" id="KW-0433">Leucine-rich repeat</keyword>
<keyword evidence="15" id="KW-0802">TPR repeat</keyword>
<dbReference type="GO" id="GO:0006887">
    <property type="term" value="P:exocytosis"/>
    <property type="evidence" value="ECO:0007669"/>
    <property type="project" value="UniProtKB-KW"/>
</dbReference>
<dbReference type="Proteomes" id="UP001497382">
    <property type="component" value="Unassembled WGS sequence"/>
</dbReference>
<dbReference type="Gene3D" id="3.10.20.90">
    <property type="entry name" value="Phosphatidylinositol 3-kinase Catalytic Subunit, Chain A, domain 1"/>
    <property type="match status" value="1"/>
</dbReference>
<dbReference type="EMBL" id="CAXIEN010000160">
    <property type="protein sequence ID" value="CAL1282758.1"/>
    <property type="molecule type" value="Genomic_DNA"/>
</dbReference>
<sequence>MDDNLEKIEKDKLKAVKLGKYKEAADYSNYIGCQLFAKEQYEDAITNHLDELKFNKKIKDNLGIAVANRKLGECYAELGEFEKACSYTKTYLNIAVSLKNEVEEQRAWATLGRTLYLKYIKLKDDCRGDRDNLEVLFEAEKSYLKALGLCDSAKADLSDKEYAEMKARCLLNLGLVCECRENITKCASFIARAIALATKFNLYEDLYRCQSFLASMFFKHQQYKDALKAIDCAIESAKKLNDKILLMEELMSKAGVLISLKDFLGAKSCLVAAYKLHAPVEANHNKLSSLLKICVGLCNSQNRLEELDSNNDEERRLIFEKMADALSYVENYKLALEYYLESLKCLENTDCTMSEKAPIYFSIAMTYKDIGSYGKALDYLSKEMACNADKPKEQIKSLMNMGEVYEEMGNLKEGEKIFIKAVNVAQNSSNKKILKSSLIKLLDFYERNQMMENSEKIKMKLECNTFQDLSDDESEEEGPDPFDDICLDELPDLNESDVRVRKRARAKKTFFKVNNKGETPLHQACIETKFAAVKKLVESGHEVNVRDHCGWTPLHEAVNHNAPEIVEYLLDHGADINDRGGPECQGITPLHDAAVCGHIHIMRLLIARGASVTAVDDCGFTPLERLIQRKTEEQDFFTADELKQFEEMEDELKKKMAQAGQSAKVTAPLSENVNDFAFSGDFHSSNDYSVNNDSVRHSEKRARSSSDSSSELDSDDNIAEFSPPNRNSQEDAKKAKLEYKTVMSNLRRSAKSIVPETNLLPKTNPIPALIDEDKIVDEWLIKDTEPIPKFKKKKRRMPRLQVRTSKSLYNYMAPTNDSAFEGMEIVIEDNSNDSSGRINEAVTEPPKNLQETYTPQTNKKDVSKLSFCIKVKITDKLILVPVPDDSCSIEWLAEQAAQRYQNLVGSKPHLILMTKDGAFLSRTDLVKNLFDNNEEISSTVEFWDEPSLNERYLQLCEKRCLKPLSSIQERFLNFDVFPELNFSGCSIPHQQLILIFSESQHFQNLQHLDISGTIITDTIASKIISCFPSFSSLVSLNMSCCSLTTETVKNIYHYLQEQESNKARLPYLKTLIMDSNVFHGKCDEYFNAILQLSSLKVLSLYSCNLIPSFFENYKLCQLLENSSLEEFNVAGNTLNEQSINNLLHSLPKKSLKKLDLSHCIQSPASIPDLSSFLLPTLVLQEIHLEDCDLKDKDLKVLAQSDLHCPQLRFFNISTNDNLSTETILEFLRSILKNNKSLTDIFMTGTCLWNMQSTETLISILSSSNVSNLMLDNISDSCQKKLVEYWKDRWSEKASCLSASFCKLSLL</sequence>
<dbReference type="SUPFAM" id="SSF48452">
    <property type="entry name" value="TPR-like"/>
    <property type="match status" value="3"/>
</dbReference>
<protein>
    <recommendedName>
        <fullName evidence="19">Tonsoku-like protein</fullName>
    </recommendedName>
</protein>
<dbReference type="InterPro" id="IPR052311">
    <property type="entry name" value="MMS22L-TONSL_complex_comp"/>
</dbReference>
<keyword evidence="6" id="KW-1052">Target cell membrane</keyword>
<evidence type="ECO:0000256" key="1">
    <source>
        <dbReference type="ARBA" id="ARBA00004123"/>
    </source>
</evidence>
<dbReference type="SMART" id="SM00028">
    <property type="entry name" value="TPR"/>
    <property type="match status" value="7"/>
</dbReference>
<feature type="compositionally biased region" description="Basic and acidic residues" evidence="16">
    <location>
        <begin position="694"/>
        <end position="704"/>
    </location>
</feature>
<evidence type="ECO:0000256" key="4">
    <source>
        <dbReference type="ARBA" id="ARBA00022483"/>
    </source>
</evidence>
<keyword evidence="8" id="KW-0800">Toxin</keyword>
<evidence type="ECO:0000256" key="13">
    <source>
        <dbReference type="ARBA" id="ARBA00023298"/>
    </source>
</evidence>
<keyword evidence="12" id="KW-0539">Nucleus</keyword>
<dbReference type="PROSITE" id="PS50005">
    <property type="entry name" value="TPR"/>
    <property type="match status" value="1"/>
</dbReference>
<dbReference type="InterPro" id="IPR032675">
    <property type="entry name" value="LRR_dom_sf"/>
</dbReference>
<feature type="repeat" description="TPR" evidence="15">
    <location>
        <begin position="395"/>
        <end position="428"/>
    </location>
</feature>
<dbReference type="PANTHER" id="PTHR46358:SF1">
    <property type="entry name" value="TONSOKU-LIKE PROTEIN"/>
    <property type="match status" value="1"/>
</dbReference>
<keyword evidence="13" id="KW-1053">Target membrane</keyword>
<comment type="subcellular location">
    <subcellularLocation>
        <location evidence="1">Nucleus</location>
    </subcellularLocation>
    <subcellularLocation>
        <location evidence="3">Secreted</location>
    </subcellularLocation>
    <subcellularLocation>
        <location evidence="2">Target cell membrane</location>
    </subcellularLocation>
</comment>
<dbReference type="InterPro" id="IPR019734">
    <property type="entry name" value="TPR_rpt"/>
</dbReference>
<dbReference type="GO" id="GO:0090729">
    <property type="term" value="F:toxin activity"/>
    <property type="evidence" value="ECO:0007669"/>
    <property type="project" value="UniProtKB-KW"/>
</dbReference>
<dbReference type="PANTHER" id="PTHR46358">
    <property type="entry name" value="TONSOKU-LIKE PROTEIN"/>
    <property type="match status" value="1"/>
</dbReference>
<dbReference type="SUPFAM" id="SSF48403">
    <property type="entry name" value="Ankyrin repeat"/>
    <property type="match status" value="1"/>
</dbReference>
<evidence type="ECO:0000313" key="18">
    <source>
        <dbReference type="Proteomes" id="UP001497382"/>
    </source>
</evidence>
<evidence type="ECO:0000256" key="6">
    <source>
        <dbReference type="ARBA" id="ARBA00022537"/>
    </source>
</evidence>
<dbReference type="SUPFAM" id="SSF52047">
    <property type="entry name" value="RNI-like"/>
    <property type="match status" value="1"/>
</dbReference>
<keyword evidence="9" id="KW-0528">Neurotoxin</keyword>
<accession>A0AAV2AFE7</accession>
<feature type="repeat" description="ANK" evidence="14">
    <location>
        <begin position="516"/>
        <end position="548"/>
    </location>
</feature>
<evidence type="ECO:0000313" key="17">
    <source>
        <dbReference type="EMBL" id="CAL1282758.1"/>
    </source>
</evidence>
<dbReference type="GO" id="GO:0043596">
    <property type="term" value="C:nuclear replication fork"/>
    <property type="evidence" value="ECO:0007669"/>
    <property type="project" value="TreeGrafter"/>
</dbReference>
<dbReference type="GO" id="GO:0000724">
    <property type="term" value="P:double-strand break repair via homologous recombination"/>
    <property type="evidence" value="ECO:0007669"/>
    <property type="project" value="TreeGrafter"/>
</dbReference>
<evidence type="ECO:0000256" key="14">
    <source>
        <dbReference type="PROSITE-ProRule" id="PRU00023"/>
    </source>
</evidence>